<protein>
    <recommendedName>
        <fullName evidence="1">peptidylprolyl isomerase</fullName>
        <ecNumber evidence="1">5.2.1.8</ecNumber>
    </recommendedName>
</protein>
<comment type="caution">
    <text evidence="5">The sequence shown here is derived from an EMBL/GenBank/DDBJ whole genome shotgun (WGS) entry which is preliminary data.</text>
</comment>
<evidence type="ECO:0000259" key="4">
    <source>
        <dbReference type="PROSITE" id="PS50072"/>
    </source>
</evidence>
<evidence type="ECO:0000313" key="6">
    <source>
        <dbReference type="Proteomes" id="UP001212263"/>
    </source>
</evidence>
<organism evidence="5 6">
    <name type="scientific">Odoribacter splanchnicus</name>
    <dbReference type="NCBI Taxonomy" id="28118"/>
    <lineage>
        <taxon>Bacteria</taxon>
        <taxon>Pseudomonadati</taxon>
        <taxon>Bacteroidota</taxon>
        <taxon>Bacteroidia</taxon>
        <taxon>Bacteroidales</taxon>
        <taxon>Odoribacteraceae</taxon>
        <taxon>Odoribacter</taxon>
    </lineage>
</organism>
<dbReference type="AlphaFoldDB" id="A0AAW6FN37"/>
<keyword evidence="3 5" id="KW-0413">Isomerase</keyword>
<dbReference type="Gene3D" id="2.40.100.10">
    <property type="entry name" value="Cyclophilin-like"/>
    <property type="match status" value="2"/>
</dbReference>
<keyword evidence="2" id="KW-0697">Rotamase</keyword>
<dbReference type="PANTHER" id="PTHR45625">
    <property type="entry name" value="PEPTIDYL-PROLYL CIS-TRANS ISOMERASE-RELATED"/>
    <property type="match status" value="1"/>
</dbReference>
<name>A0AAW6FN37_9BACT</name>
<dbReference type="InterPro" id="IPR002130">
    <property type="entry name" value="Cyclophilin-type_PPIase_dom"/>
</dbReference>
<evidence type="ECO:0000256" key="3">
    <source>
        <dbReference type="ARBA" id="ARBA00023235"/>
    </source>
</evidence>
<dbReference type="EC" id="5.2.1.8" evidence="1"/>
<dbReference type="RefSeq" id="WP_013612809.1">
    <property type="nucleotide sequence ID" value="NZ_JABWDG010000016.1"/>
</dbReference>
<evidence type="ECO:0000256" key="2">
    <source>
        <dbReference type="ARBA" id="ARBA00023110"/>
    </source>
</evidence>
<dbReference type="InterPro" id="IPR044666">
    <property type="entry name" value="Cyclophilin_A-like"/>
</dbReference>
<dbReference type="PROSITE" id="PS50072">
    <property type="entry name" value="CSA_PPIASE_2"/>
    <property type="match status" value="1"/>
</dbReference>
<dbReference type="InterPro" id="IPR029000">
    <property type="entry name" value="Cyclophilin-like_dom_sf"/>
</dbReference>
<sequence>MKKGENMKKFFCVLCGICLFYMGYAQEKEVKAVIETNLGNMIVKLYNDTPNHRDNFVRLAKAGHYDGSLFYRVIKNFVIQGGSSDSKKAIKGAAIGYGKPIVIDAEIKPEHYHKKGALAAPRQPDRVNFFKESDISQFYIVQGRKYDPKELDIIEKQVNVPIKRAIQRKYYTPEKKAILDTLRKQKKVKEFREIAEKIKQDIAFDWNANPNKIYMPEEKRNAYINEGGIHHLDKEYTVFGEVIEGFEVIDKIAALPTDGNDRPITDVRIKVRILSE</sequence>
<reference evidence="5" key="1">
    <citation type="submission" date="2023-01" db="EMBL/GenBank/DDBJ databases">
        <title>Human gut microbiome strain richness.</title>
        <authorList>
            <person name="Chen-Liaw A."/>
        </authorList>
    </citation>
    <scope>NUCLEOTIDE SEQUENCE</scope>
    <source>
        <strain evidence="5">RTP21484st1_B7_RTP21484_190118</strain>
    </source>
</reference>
<gene>
    <name evidence="5" type="ORF">PN645_18095</name>
</gene>
<dbReference type="GO" id="GO:0003755">
    <property type="term" value="F:peptidyl-prolyl cis-trans isomerase activity"/>
    <property type="evidence" value="ECO:0007669"/>
    <property type="project" value="UniProtKB-KW"/>
</dbReference>
<proteinExistence type="predicted"/>
<evidence type="ECO:0000313" key="5">
    <source>
        <dbReference type="EMBL" id="MDB9224890.1"/>
    </source>
</evidence>
<dbReference type="CDD" id="cd00317">
    <property type="entry name" value="cyclophilin"/>
    <property type="match status" value="1"/>
</dbReference>
<dbReference type="Proteomes" id="UP001212263">
    <property type="component" value="Unassembled WGS sequence"/>
</dbReference>
<dbReference type="SUPFAM" id="SSF50891">
    <property type="entry name" value="Cyclophilin-like"/>
    <property type="match status" value="2"/>
</dbReference>
<evidence type="ECO:0000256" key="1">
    <source>
        <dbReference type="ARBA" id="ARBA00013194"/>
    </source>
</evidence>
<dbReference type="EMBL" id="JAQMRD010000034">
    <property type="protein sequence ID" value="MDB9224890.1"/>
    <property type="molecule type" value="Genomic_DNA"/>
</dbReference>
<accession>A0AAW6FN37</accession>
<dbReference type="Pfam" id="PF00160">
    <property type="entry name" value="Pro_isomerase"/>
    <property type="match status" value="2"/>
</dbReference>
<feature type="domain" description="PPIase cyclophilin-type" evidence="4">
    <location>
        <begin position="35"/>
        <end position="269"/>
    </location>
</feature>
<dbReference type="PANTHER" id="PTHR45625:SF4">
    <property type="entry name" value="PEPTIDYLPROLYL ISOMERASE DOMAIN AND WD REPEAT-CONTAINING PROTEIN 1"/>
    <property type="match status" value="1"/>
</dbReference>